<comment type="caution">
    <text evidence="1">The sequence shown here is derived from an EMBL/GenBank/DDBJ whole genome shotgun (WGS) entry which is preliminary data.</text>
</comment>
<accession>A0A150WCL2</accession>
<evidence type="ECO:0000313" key="2">
    <source>
        <dbReference type="Proteomes" id="UP000075391"/>
    </source>
</evidence>
<dbReference type="PIRSF" id="PIRSF008502">
    <property type="entry name" value="UCP008502"/>
    <property type="match status" value="1"/>
</dbReference>
<sequence length="159" mass="17949">MAELRKLLEQNKFSDVRTYIASGNVILKTSLGAREVEKTVRALIKKNFGGDLDTFALTPDELALVLKGSPFKKPDGKTHYYTLLSDVPSASAQKAFSEIDFSPDKIVLKKKVVYAEYRTLISESKFNNNYFEKKLSVRATTRNFNTMSKLLEMARELVG</sequence>
<evidence type="ECO:0008006" key="3">
    <source>
        <dbReference type="Google" id="ProtNLM"/>
    </source>
</evidence>
<dbReference type="PANTHER" id="PTHR36439:SF1">
    <property type="entry name" value="DUF1697 DOMAIN-CONTAINING PROTEIN"/>
    <property type="match status" value="1"/>
</dbReference>
<dbReference type="EMBL" id="LUKF01000019">
    <property type="protein sequence ID" value="KYG60639.1"/>
    <property type="molecule type" value="Genomic_DNA"/>
</dbReference>
<evidence type="ECO:0000313" key="1">
    <source>
        <dbReference type="EMBL" id="KYG60639.1"/>
    </source>
</evidence>
<gene>
    <name evidence="1" type="ORF">AZI85_11595</name>
</gene>
<dbReference type="Proteomes" id="UP000075391">
    <property type="component" value="Unassembled WGS sequence"/>
</dbReference>
<dbReference type="SUPFAM" id="SSF160379">
    <property type="entry name" value="SP0830-like"/>
    <property type="match status" value="1"/>
</dbReference>
<name>A0A150WCL2_BDEBC</name>
<dbReference type="Gene3D" id="3.30.70.1280">
    <property type="entry name" value="SP0830-like domains"/>
    <property type="match status" value="1"/>
</dbReference>
<organism evidence="1 2">
    <name type="scientific">Bdellovibrio bacteriovorus</name>
    <dbReference type="NCBI Taxonomy" id="959"/>
    <lineage>
        <taxon>Bacteria</taxon>
        <taxon>Pseudomonadati</taxon>
        <taxon>Bdellovibrionota</taxon>
        <taxon>Bdellovibrionia</taxon>
        <taxon>Bdellovibrionales</taxon>
        <taxon>Pseudobdellovibrionaceae</taxon>
        <taxon>Bdellovibrio</taxon>
    </lineage>
</organism>
<dbReference type="AlphaFoldDB" id="A0A150WCL2"/>
<dbReference type="PANTHER" id="PTHR36439">
    <property type="entry name" value="BLL4334 PROTEIN"/>
    <property type="match status" value="1"/>
</dbReference>
<protein>
    <recommendedName>
        <fullName evidence="3">DUF1697 domain-containing protein</fullName>
    </recommendedName>
</protein>
<dbReference type="InterPro" id="IPR012545">
    <property type="entry name" value="DUF1697"/>
</dbReference>
<proteinExistence type="predicted"/>
<dbReference type="Pfam" id="PF08002">
    <property type="entry name" value="DUF1697"/>
    <property type="match status" value="1"/>
</dbReference>
<reference evidence="1 2" key="1">
    <citation type="submission" date="2016-03" db="EMBL/GenBank/DDBJ databases">
        <authorList>
            <person name="Ploux O."/>
        </authorList>
    </citation>
    <scope>NUCLEOTIDE SEQUENCE [LARGE SCALE GENOMIC DNA]</scope>
    <source>
        <strain evidence="1 2">BER2</strain>
    </source>
</reference>